<dbReference type="RefSeq" id="WP_190893532.1">
    <property type="nucleotide sequence ID" value="NZ_JACJTE010000011.1"/>
</dbReference>
<gene>
    <name evidence="1" type="ORF">H6G95_13070</name>
</gene>
<accession>A0ABR8EWS8</accession>
<comment type="caution">
    <text evidence="1">The sequence shown here is derived from an EMBL/GenBank/DDBJ whole genome shotgun (WGS) entry which is preliminary data.</text>
</comment>
<proteinExistence type="predicted"/>
<evidence type="ECO:0000313" key="1">
    <source>
        <dbReference type="EMBL" id="MBD2561532.1"/>
    </source>
</evidence>
<sequence length="69" mass="8106">MPIPEPQRGFLEQIIPMKYDSFEIAKAFQHSIYLYRQFREGLNKPELVVHSSAETASMQYLQTVIDAFR</sequence>
<evidence type="ECO:0000313" key="2">
    <source>
        <dbReference type="Proteomes" id="UP000604661"/>
    </source>
</evidence>
<organism evidence="1 2">
    <name type="scientific">Nostoc linckia FACHB-391</name>
    <dbReference type="NCBI Taxonomy" id="2692906"/>
    <lineage>
        <taxon>Bacteria</taxon>
        <taxon>Bacillati</taxon>
        <taxon>Cyanobacteriota</taxon>
        <taxon>Cyanophyceae</taxon>
        <taxon>Nostocales</taxon>
        <taxon>Nostocaceae</taxon>
        <taxon>Nostoc</taxon>
    </lineage>
</organism>
<keyword evidence="2" id="KW-1185">Reference proteome</keyword>
<dbReference type="EMBL" id="JACJTE010000011">
    <property type="protein sequence ID" value="MBD2561532.1"/>
    <property type="molecule type" value="Genomic_DNA"/>
</dbReference>
<reference evidence="1 2" key="1">
    <citation type="journal article" date="2020" name="ISME J.">
        <title>Comparative genomics reveals insights into cyanobacterial evolution and habitat adaptation.</title>
        <authorList>
            <person name="Chen M.Y."/>
            <person name="Teng W.K."/>
            <person name="Zhao L."/>
            <person name="Hu C.X."/>
            <person name="Zhou Y.K."/>
            <person name="Han B.P."/>
            <person name="Song L.R."/>
            <person name="Shu W.S."/>
        </authorList>
    </citation>
    <scope>NUCLEOTIDE SEQUENCE [LARGE SCALE GENOMIC DNA]</scope>
    <source>
        <strain evidence="1 2">FACHB-391</strain>
    </source>
</reference>
<protein>
    <submittedName>
        <fullName evidence="1">Uncharacterized protein</fullName>
    </submittedName>
</protein>
<dbReference type="Proteomes" id="UP000604661">
    <property type="component" value="Unassembled WGS sequence"/>
</dbReference>
<name>A0ABR8EWS8_NOSLI</name>